<reference evidence="2 3" key="1">
    <citation type="submission" date="2011-05" db="EMBL/GenBank/DDBJ databases">
        <authorList>
            <person name="Durkin A.S."/>
            <person name="Radune D."/>
            <person name="Hostetler J."/>
            <person name="Torralba M."/>
            <person name="Gillis M."/>
            <person name="Methe B."/>
            <person name="Sutton G."/>
            <person name="Nelson K.E."/>
        </authorList>
    </citation>
    <scope>NUCLEOTIDE SEQUENCE [LARGE SCALE GENOMIC DNA]</scope>
    <source>
        <strain evidence="2 3">SK95</strain>
    </source>
</reference>
<evidence type="ECO:0000313" key="2">
    <source>
        <dbReference type="EMBL" id="EGU67723.1"/>
    </source>
</evidence>
<accession>F9LW86</accession>
<dbReference type="AlphaFoldDB" id="F9LW86"/>
<gene>
    <name evidence="2" type="ORF">HMPREF9965_1666</name>
</gene>
<keyword evidence="1" id="KW-0472">Membrane</keyword>
<keyword evidence="1" id="KW-0812">Transmembrane</keyword>
<keyword evidence="1" id="KW-1133">Transmembrane helix</keyword>
<dbReference type="Proteomes" id="UP000003858">
    <property type="component" value="Unassembled WGS sequence"/>
</dbReference>
<feature type="transmembrane region" description="Helical" evidence="1">
    <location>
        <begin position="12"/>
        <end position="32"/>
    </location>
</feature>
<organism evidence="2 3">
    <name type="scientific">Streptococcus mitis bv. 2 str. SK95</name>
    <dbReference type="NCBI Taxonomy" id="1000588"/>
    <lineage>
        <taxon>Bacteria</taxon>
        <taxon>Bacillati</taxon>
        <taxon>Bacillota</taxon>
        <taxon>Bacilli</taxon>
        <taxon>Lactobacillales</taxon>
        <taxon>Streptococcaceae</taxon>
        <taxon>Streptococcus</taxon>
    </lineage>
</organism>
<sequence>MVNQTILSGENMLLPYVGILLSTGLVFLQKIFTDWNIFLSF</sequence>
<dbReference type="EMBL" id="AFUB01000023">
    <property type="protein sequence ID" value="EGU67723.1"/>
    <property type="molecule type" value="Genomic_DNA"/>
</dbReference>
<name>F9LW86_STROR</name>
<proteinExistence type="predicted"/>
<evidence type="ECO:0000313" key="3">
    <source>
        <dbReference type="Proteomes" id="UP000003858"/>
    </source>
</evidence>
<protein>
    <submittedName>
        <fullName evidence="2">Conserved domain protein</fullName>
    </submittedName>
</protein>
<evidence type="ECO:0000256" key="1">
    <source>
        <dbReference type="SAM" id="Phobius"/>
    </source>
</evidence>
<comment type="caution">
    <text evidence="2">The sequence shown here is derived from an EMBL/GenBank/DDBJ whole genome shotgun (WGS) entry which is preliminary data.</text>
</comment>